<dbReference type="RefSeq" id="WP_145274128.1">
    <property type="nucleotide sequence ID" value="NZ_CP036426.1"/>
</dbReference>
<evidence type="ECO:0000313" key="3">
    <source>
        <dbReference type="EMBL" id="QDV36983.1"/>
    </source>
</evidence>
<dbReference type="Proteomes" id="UP000317835">
    <property type="component" value="Chromosome"/>
</dbReference>
<evidence type="ECO:0000259" key="2">
    <source>
        <dbReference type="PROSITE" id="PS51898"/>
    </source>
</evidence>
<dbReference type="InterPro" id="IPR002104">
    <property type="entry name" value="Integrase_catalytic"/>
</dbReference>
<dbReference type="OrthoDB" id="215580at2"/>
<reference evidence="3 4" key="1">
    <citation type="submission" date="2019-02" db="EMBL/GenBank/DDBJ databases">
        <title>Deep-cultivation of Planctomycetes and their phenomic and genomic characterization uncovers novel biology.</title>
        <authorList>
            <person name="Wiegand S."/>
            <person name="Jogler M."/>
            <person name="Boedeker C."/>
            <person name="Pinto D."/>
            <person name="Vollmers J."/>
            <person name="Rivas-Marin E."/>
            <person name="Kohn T."/>
            <person name="Peeters S.H."/>
            <person name="Heuer A."/>
            <person name="Rast P."/>
            <person name="Oberbeckmann S."/>
            <person name="Bunk B."/>
            <person name="Jeske O."/>
            <person name="Meyerdierks A."/>
            <person name="Storesund J.E."/>
            <person name="Kallscheuer N."/>
            <person name="Luecker S."/>
            <person name="Lage O.M."/>
            <person name="Pohl T."/>
            <person name="Merkel B.J."/>
            <person name="Hornburger P."/>
            <person name="Mueller R.-W."/>
            <person name="Bruemmer F."/>
            <person name="Labrenz M."/>
            <person name="Spormann A.M."/>
            <person name="Op den Camp H."/>
            <person name="Overmann J."/>
            <person name="Amann R."/>
            <person name="Jetten M.S.M."/>
            <person name="Mascher T."/>
            <person name="Medema M.H."/>
            <person name="Devos D.P."/>
            <person name="Kaster A.-K."/>
            <person name="Ovreas L."/>
            <person name="Rohde M."/>
            <person name="Galperin M.Y."/>
            <person name="Jogler C."/>
        </authorList>
    </citation>
    <scope>NUCLEOTIDE SEQUENCE [LARGE SCALE GENOMIC DNA]</scope>
    <source>
        <strain evidence="3 4">ElP</strain>
    </source>
</reference>
<feature type="domain" description="Tyr recombinase" evidence="2">
    <location>
        <begin position="292"/>
        <end position="477"/>
    </location>
</feature>
<dbReference type="Pfam" id="PF00589">
    <property type="entry name" value="Phage_integrase"/>
    <property type="match status" value="1"/>
</dbReference>
<dbReference type="InterPro" id="IPR013762">
    <property type="entry name" value="Integrase-like_cat_sf"/>
</dbReference>
<dbReference type="PROSITE" id="PS51898">
    <property type="entry name" value="TYR_RECOMBINASE"/>
    <property type="match status" value="1"/>
</dbReference>
<dbReference type="AlphaFoldDB" id="A0A518H813"/>
<dbReference type="Gene3D" id="1.10.443.10">
    <property type="entry name" value="Intergrase catalytic core"/>
    <property type="match status" value="1"/>
</dbReference>
<gene>
    <name evidence="3" type="ORF">ElP_49140</name>
</gene>
<dbReference type="GO" id="GO:0015074">
    <property type="term" value="P:DNA integration"/>
    <property type="evidence" value="ECO:0007669"/>
    <property type="project" value="InterPro"/>
</dbReference>
<dbReference type="KEGG" id="tpla:ElP_49140"/>
<dbReference type="GO" id="GO:0006310">
    <property type="term" value="P:DNA recombination"/>
    <property type="evidence" value="ECO:0007669"/>
    <property type="project" value="UniProtKB-KW"/>
</dbReference>
<organism evidence="3 4">
    <name type="scientific">Tautonia plasticadhaerens</name>
    <dbReference type="NCBI Taxonomy" id="2527974"/>
    <lineage>
        <taxon>Bacteria</taxon>
        <taxon>Pseudomonadati</taxon>
        <taxon>Planctomycetota</taxon>
        <taxon>Planctomycetia</taxon>
        <taxon>Isosphaerales</taxon>
        <taxon>Isosphaeraceae</taxon>
        <taxon>Tautonia</taxon>
    </lineage>
</organism>
<keyword evidence="4" id="KW-1185">Reference proteome</keyword>
<dbReference type="SUPFAM" id="SSF56349">
    <property type="entry name" value="DNA breaking-rejoining enzymes"/>
    <property type="match status" value="1"/>
</dbReference>
<dbReference type="GO" id="GO:0003677">
    <property type="term" value="F:DNA binding"/>
    <property type="evidence" value="ECO:0007669"/>
    <property type="project" value="InterPro"/>
</dbReference>
<proteinExistence type="predicted"/>
<dbReference type="InterPro" id="IPR011010">
    <property type="entry name" value="DNA_brk_join_enz"/>
</dbReference>
<evidence type="ECO:0000256" key="1">
    <source>
        <dbReference type="ARBA" id="ARBA00023172"/>
    </source>
</evidence>
<accession>A0A518H813</accession>
<name>A0A518H813_9BACT</name>
<sequence length="498" mass="56284">MPRTYLMTWVPARRGWMKWHRGKNYSVSCRQLGVEPTKEASYQAANAWWQARESELETRSRPTATPLDPASATIRDIAGRYSIGDLRRLEQQGDAARKVLEILDRASVEGAVPPPGAAATPSSATALARLEAGEGIPAHVISLVLSQGFSGEMAPEYREQRLRRLVEEIGPEPAPPERTVGGQVEAWVRLQRSRHVAGKISASRVDAYERNVAVFRDWIRPGTDIAEVTAPRLRDYHGWLCAQIGSGRFSAAYARSLFGAARNFISRMAELDLIPLPGNIRSRDFTFDDTPKAIPRFTNDEVRRLLEGCDGYSERTRLFLLLMLNCGMYQSDISDLKPSEVDWERGVITRRRSKRRKGGLVVTYQLWPETLELLARFGNRHGERVLLSDDGNPLVKYTAADGDLDRYDLIAQAYRNLRKRVGIDKPLKVFRKTSADILEKHKDYGRFYPFFLAHSPKSLGEKHYVTPSEEIFFEALAWLRSQVITQIQPADRGDSADL</sequence>
<protein>
    <submittedName>
        <fullName evidence="3">Phage integrase family protein</fullName>
    </submittedName>
</protein>
<dbReference type="EMBL" id="CP036426">
    <property type="protein sequence ID" value="QDV36983.1"/>
    <property type="molecule type" value="Genomic_DNA"/>
</dbReference>
<keyword evidence="1" id="KW-0233">DNA recombination</keyword>
<evidence type="ECO:0000313" key="4">
    <source>
        <dbReference type="Proteomes" id="UP000317835"/>
    </source>
</evidence>